<accession>A0ABV7FMH8</accession>
<keyword evidence="2" id="KW-1185">Reference proteome</keyword>
<dbReference type="RefSeq" id="WP_376918228.1">
    <property type="nucleotide sequence ID" value="NZ_JBHRSW010000004.1"/>
</dbReference>
<proteinExistence type="predicted"/>
<dbReference type="Pfam" id="PF11993">
    <property type="entry name" value="VC2046"/>
    <property type="match status" value="1"/>
</dbReference>
<name>A0ABV7FMH8_9ALTE</name>
<organism evidence="1 2">
    <name type="scientific">Agaribacter flavus</name>
    <dbReference type="NCBI Taxonomy" id="1902781"/>
    <lineage>
        <taxon>Bacteria</taxon>
        <taxon>Pseudomonadati</taxon>
        <taxon>Pseudomonadota</taxon>
        <taxon>Gammaproteobacteria</taxon>
        <taxon>Alteromonadales</taxon>
        <taxon>Alteromonadaceae</taxon>
        <taxon>Agaribacter</taxon>
    </lineage>
</organism>
<evidence type="ECO:0000313" key="1">
    <source>
        <dbReference type="EMBL" id="MFC3120085.1"/>
    </source>
</evidence>
<dbReference type="Proteomes" id="UP001595478">
    <property type="component" value="Unassembled WGS sequence"/>
</dbReference>
<dbReference type="InterPro" id="IPR021879">
    <property type="entry name" value="VC2046_fam"/>
</dbReference>
<gene>
    <name evidence="1" type="ORF">ACFOHL_00455</name>
</gene>
<evidence type="ECO:0000313" key="2">
    <source>
        <dbReference type="Proteomes" id="UP001595478"/>
    </source>
</evidence>
<sequence>MPQFISLDNFIEHQTSLNKHLGEVGDANTATLGLFAGILQDALVREHIALEDTDVFSDVTSQRSTGYYTPYKLAADPTTYAQQQALNELLDKKQVASFTLANALWSDILSIHNNANKIEDEVVHNASHHAQNRLAHGEDADLGEGMTADPLQLYEILQALKLKKMD</sequence>
<comment type="caution">
    <text evidence="1">The sequence shown here is derived from an EMBL/GenBank/DDBJ whole genome shotgun (WGS) entry which is preliminary data.</text>
</comment>
<reference evidence="2" key="1">
    <citation type="journal article" date="2019" name="Int. J. Syst. Evol. Microbiol.">
        <title>The Global Catalogue of Microorganisms (GCM) 10K type strain sequencing project: providing services to taxonomists for standard genome sequencing and annotation.</title>
        <authorList>
            <consortium name="The Broad Institute Genomics Platform"/>
            <consortium name="The Broad Institute Genome Sequencing Center for Infectious Disease"/>
            <person name="Wu L."/>
            <person name="Ma J."/>
        </authorList>
    </citation>
    <scope>NUCLEOTIDE SEQUENCE [LARGE SCALE GENOMIC DNA]</scope>
    <source>
        <strain evidence="2">KCTC 52473</strain>
    </source>
</reference>
<dbReference type="EMBL" id="JBHRSW010000004">
    <property type="protein sequence ID" value="MFC3120085.1"/>
    <property type="molecule type" value="Genomic_DNA"/>
</dbReference>
<protein>
    <submittedName>
        <fullName evidence="1">VC2046/SO_2500 family protein</fullName>
    </submittedName>
</protein>